<accession>A0A1S7S8S4</accession>
<dbReference type="AlphaFoldDB" id="A0A1S7S8S4"/>
<reference evidence="2" key="1">
    <citation type="submission" date="2016-01" db="EMBL/GenBank/DDBJ databases">
        <authorList>
            <person name="Regsiter A."/>
            <person name="william w."/>
        </authorList>
    </citation>
    <scope>NUCLEOTIDE SEQUENCE [LARGE SCALE GENOMIC DNA]</scope>
    <source>
        <strain evidence="2">CFBP 6623</strain>
    </source>
</reference>
<keyword evidence="2" id="KW-1185">Reference proteome</keyword>
<proteinExistence type="predicted"/>
<dbReference type="EMBL" id="FBWK01000065">
    <property type="protein sequence ID" value="CUX64390.1"/>
    <property type="molecule type" value="Genomic_DNA"/>
</dbReference>
<dbReference type="STRING" id="1183432.AGR3A_pa10074"/>
<protein>
    <submittedName>
        <fullName evidence="1">Uncharacterized protein</fullName>
    </submittedName>
</protein>
<dbReference type="Proteomes" id="UP000191988">
    <property type="component" value="Unassembled WGS sequence"/>
</dbReference>
<organism evidence="1 2">
    <name type="scientific">Agrobacterium tomkonis CFBP 6623</name>
    <dbReference type="NCBI Taxonomy" id="1183432"/>
    <lineage>
        <taxon>Bacteria</taxon>
        <taxon>Pseudomonadati</taxon>
        <taxon>Pseudomonadota</taxon>
        <taxon>Alphaproteobacteria</taxon>
        <taxon>Hyphomicrobiales</taxon>
        <taxon>Rhizobiaceae</taxon>
        <taxon>Rhizobium/Agrobacterium group</taxon>
        <taxon>Agrobacterium</taxon>
        <taxon>Agrobacterium tumefaciens complex</taxon>
    </lineage>
</organism>
<sequence>MRSATKRHPSLDLSVSSLYYLRCRNAALSDSNVKSGINAKDEAIHYGGRPVVFPLIEIESRPIHSE</sequence>
<evidence type="ECO:0000313" key="2">
    <source>
        <dbReference type="Proteomes" id="UP000191988"/>
    </source>
</evidence>
<name>A0A1S7S8S4_9HYPH</name>
<gene>
    <name evidence="1" type="ORF">AGR3A_pa10074</name>
</gene>
<evidence type="ECO:0000313" key="1">
    <source>
        <dbReference type="EMBL" id="CUX64390.1"/>
    </source>
</evidence>